<evidence type="ECO:0000313" key="2">
    <source>
        <dbReference type="EMBL" id="MPM22289.1"/>
    </source>
</evidence>
<proteinExistence type="predicted"/>
<dbReference type="PROSITE" id="PS51257">
    <property type="entry name" value="PROKAR_LIPOPROTEIN"/>
    <property type="match status" value="1"/>
</dbReference>
<gene>
    <name evidence="2" type="ORF">SDC9_68740</name>
</gene>
<organism evidence="2">
    <name type="scientific">bioreactor metagenome</name>
    <dbReference type="NCBI Taxonomy" id="1076179"/>
    <lineage>
        <taxon>unclassified sequences</taxon>
        <taxon>metagenomes</taxon>
        <taxon>ecological metagenomes</taxon>
    </lineage>
</organism>
<evidence type="ECO:0000256" key="1">
    <source>
        <dbReference type="SAM" id="MobiDB-lite"/>
    </source>
</evidence>
<comment type="caution">
    <text evidence="2">The sequence shown here is derived from an EMBL/GenBank/DDBJ whole genome shotgun (WGS) entry which is preliminary data.</text>
</comment>
<feature type="region of interest" description="Disordered" evidence="1">
    <location>
        <begin position="41"/>
        <end position="87"/>
    </location>
</feature>
<dbReference type="EMBL" id="VSSQ01003775">
    <property type="protein sequence ID" value="MPM22289.1"/>
    <property type="molecule type" value="Genomic_DNA"/>
</dbReference>
<accession>A0A644Y1R1</accession>
<dbReference type="AlphaFoldDB" id="A0A644Y1R1"/>
<reference evidence="2" key="1">
    <citation type="submission" date="2019-08" db="EMBL/GenBank/DDBJ databases">
        <authorList>
            <person name="Kucharzyk K."/>
            <person name="Murdoch R.W."/>
            <person name="Higgins S."/>
            <person name="Loffler F."/>
        </authorList>
    </citation>
    <scope>NUCLEOTIDE SEQUENCE</scope>
</reference>
<name>A0A644Y1R1_9ZZZZ</name>
<feature type="compositionally biased region" description="Basic residues" evidence="1">
    <location>
        <begin position="64"/>
        <end position="77"/>
    </location>
</feature>
<protein>
    <submittedName>
        <fullName evidence="2">Uncharacterized protein</fullName>
    </submittedName>
</protein>
<sequence>MKIPYLAYRRFCAGLIAFILFAGVLTGCGGSAESSLVKREIPAPDEVSEEPQEAETAQTPALDRRRKNRSPVRKSRRETKNIKPPPV</sequence>